<dbReference type="HAMAP" id="MF_01140">
    <property type="entry name" value="TagU_transferase"/>
    <property type="match status" value="1"/>
</dbReference>
<evidence type="ECO:0000256" key="9">
    <source>
        <dbReference type="HAMAP-Rule" id="MF_01140"/>
    </source>
</evidence>
<reference evidence="11 12" key="1">
    <citation type="submission" date="2023-06" db="EMBL/GenBank/DDBJ databases">
        <title>Five Gram-positive bacteria isolated from mangrove sediments in Shenzhen, Guangdong, China.</title>
        <authorList>
            <person name="Yu S."/>
            <person name="Zheng W."/>
            <person name="Huang Y."/>
        </authorList>
    </citation>
    <scope>NUCLEOTIDE SEQUENCE [LARGE SCALE GENOMIC DNA]</scope>
    <source>
        <strain evidence="11 12">SaN35-3</strain>
    </source>
</reference>
<keyword evidence="5 9" id="KW-0735">Signal-anchor</keyword>
<dbReference type="EMBL" id="CP129013">
    <property type="protein sequence ID" value="WLR41510.1"/>
    <property type="molecule type" value="Genomic_DNA"/>
</dbReference>
<comment type="subcellular location">
    <subcellularLocation>
        <location evidence="9">Cell membrane</location>
        <topology evidence="9">Single-pass type II membrane protein</topology>
    </subcellularLocation>
</comment>
<evidence type="ECO:0000256" key="7">
    <source>
        <dbReference type="ARBA" id="ARBA00023136"/>
    </source>
</evidence>
<comment type="similarity">
    <text evidence="1 9">Belongs to the LytR/CpsA/Psr (LCP) family.</text>
</comment>
<evidence type="ECO:0000256" key="8">
    <source>
        <dbReference type="ARBA" id="ARBA00023316"/>
    </source>
</evidence>
<dbReference type="Pfam" id="PF03816">
    <property type="entry name" value="LytR_cpsA_psr"/>
    <property type="match status" value="1"/>
</dbReference>
<gene>
    <name evidence="9" type="primary">tagU</name>
    <name evidence="11" type="ORF">LC087_11480</name>
</gene>
<keyword evidence="12" id="KW-1185">Reference proteome</keyword>
<dbReference type="InterPro" id="IPR050922">
    <property type="entry name" value="LytR/CpsA/Psr_CW_biosynth"/>
</dbReference>
<dbReference type="Proteomes" id="UP001197974">
    <property type="component" value="Chromosome"/>
</dbReference>
<evidence type="ECO:0000256" key="6">
    <source>
        <dbReference type="ARBA" id="ARBA00022989"/>
    </source>
</evidence>
<feature type="topological domain" description="Extracellular" evidence="9">
    <location>
        <begin position="35"/>
        <end position="317"/>
    </location>
</feature>
<evidence type="ECO:0000256" key="3">
    <source>
        <dbReference type="ARBA" id="ARBA00022679"/>
    </source>
</evidence>
<accession>A0ABY9JV38</accession>
<dbReference type="RefSeq" id="WP_226541656.1">
    <property type="nucleotide sequence ID" value="NZ_CP129013.1"/>
</dbReference>
<proteinExistence type="inferred from homology"/>
<name>A0ABY9JV38_9BACI</name>
<keyword evidence="3 9" id="KW-0808">Transferase</keyword>
<evidence type="ECO:0000256" key="2">
    <source>
        <dbReference type="ARBA" id="ARBA00022475"/>
    </source>
</evidence>
<organism evidence="11 12">
    <name type="scientific">Bacillus carboniphilus</name>
    <dbReference type="NCBI Taxonomy" id="86663"/>
    <lineage>
        <taxon>Bacteria</taxon>
        <taxon>Bacillati</taxon>
        <taxon>Bacillota</taxon>
        <taxon>Bacilli</taxon>
        <taxon>Bacillales</taxon>
        <taxon>Bacillaceae</taxon>
        <taxon>Bacillus</taxon>
    </lineage>
</organism>
<feature type="topological domain" description="Cytoplasmic" evidence="9">
    <location>
        <begin position="1"/>
        <end position="13"/>
    </location>
</feature>
<protein>
    <recommendedName>
        <fullName evidence="9">Polyisoprenyl-teichoic acid--peptidoglycan teichoic acid transferase TagU</fullName>
        <ecNumber evidence="9">2.7.8.-</ecNumber>
    </recommendedName>
</protein>
<dbReference type="InterPro" id="IPR004474">
    <property type="entry name" value="LytR_CpsA_psr"/>
</dbReference>
<dbReference type="Gene3D" id="3.40.630.190">
    <property type="entry name" value="LCP protein"/>
    <property type="match status" value="1"/>
</dbReference>
<dbReference type="InterPro" id="IPR022272">
    <property type="entry name" value="Lipocalin_CS"/>
</dbReference>
<evidence type="ECO:0000256" key="1">
    <source>
        <dbReference type="ARBA" id="ARBA00006068"/>
    </source>
</evidence>
<dbReference type="PANTHER" id="PTHR33392:SF6">
    <property type="entry name" value="POLYISOPRENYL-TEICHOIC ACID--PEPTIDOGLYCAN TEICHOIC ACID TRANSFERASE TAGU"/>
    <property type="match status" value="1"/>
</dbReference>
<evidence type="ECO:0000259" key="10">
    <source>
        <dbReference type="Pfam" id="PF03816"/>
    </source>
</evidence>
<keyword evidence="4 9" id="KW-0812">Transmembrane</keyword>
<dbReference type="NCBIfam" id="NF006897">
    <property type="entry name" value="PRK09379.1"/>
    <property type="match status" value="1"/>
</dbReference>
<dbReference type="NCBIfam" id="TIGR00350">
    <property type="entry name" value="lytR_cpsA_psr"/>
    <property type="match status" value="1"/>
</dbReference>
<dbReference type="InterPro" id="IPR023734">
    <property type="entry name" value="TagU"/>
</dbReference>
<keyword evidence="6 9" id="KW-1133">Transmembrane helix</keyword>
<keyword evidence="7 9" id="KW-0472">Membrane</keyword>
<feature type="domain" description="Cell envelope-related transcriptional attenuator" evidence="10">
    <location>
        <begin position="87"/>
        <end position="229"/>
    </location>
</feature>
<evidence type="ECO:0000313" key="12">
    <source>
        <dbReference type="Proteomes" id="UP001197974"/>
    </source>
</evidence>
<dbReference type="EC" id="2.7.8.-" evidence="9"/>
<evidence type="ECO:0000313" key="11">
    <source>
        <dbReference type="EMBL" id="WLR41510.1"/>
    </source>
</evidence>
<evidence type="ECO:0000256" key="4">
    <source>
        <dbReference type="ARBA" id="ARBA00022692"/>
    </source>
</evidence>
<comment type="function">
    <text evidence="9">May catalyze the final step in cell wall teichoic acid biosynthesis, the transfer of the anionic cell wall polymers (APs) from their lipid-linked precursor to the cell wall peptidoglycan (PG).</text>
</comment>
<keyword evidence="2 9" id="KW-1003">Cell membrane</keyword>
<dbReference type="PANTHER" id="PTHR33392">
    <property type="entry name" value="POLYISOPRENYL-TEICHOIC ACID--PEPTIDOGLYCAN TEICHOIC ACID TRANSFERASE TAGU"/>
    <property type="match status" value="1"/>
</dbReference>
<sequence length="317" mass="35814">MGRAEKTIKKKRKWLWITLSVVGVLLLSTAGYAYSVWSTAAKTADSIHEELNREKSDKRDEEVDFENLDPISILLMGVDEREGDNGRTDSLILITANPKKESIEMVSIQRDTKTEIIGKGIEDKINHAYAFGGAEMTINTVENFLDIPVDYFVKVNMESFKDIVDSVGGVTVENSFAFDYEGESFPKGTIELNGEEALKYSRMRYDDPNGDYGRQERQRQIIEAVIQKGASISSLTKFGDMFAVVEDNVKTNLSFDDMWKIQSNYRSTIGDIETHELRGTGDKINGIWYNIVSEEDRLELSNMLKEHLEISTSTASQ</sequence>
<keyword evidence="8 9" id="KW-0961">Cell wall biogenesis/degradation</keyword>
<evidence type="ECO:0000256" key="5">
    <source>
        <dbReference type="ARBA" id="ARBA00022968"/>
    </source>
</evidence>
<dbReference type="PROSITE" id="PS00213">
    <property type="entry name" value="LIPOCALIN"/>
    <property type="match status" value="1"/>
</dbReference>
<comment type="pathway">
    <text evidence="9">Cell wall biogenesis.</text>
</comment>